<dbReference type="Proteomes" id="UP000000226">
    <property type="component" value="Chromosome 11"/>
</dbReference>
<keyword evidence="2" id="KW-1185">Reference proteome</keyword>
<protein>
    <submittedName>
        <fullName evidence="1">Uncharacterized protein</fullName>
    </submittedName>
</protein>
<organism evidence="1 2">
    <name type="scientific">Phaseolus vulgaris</name>
    <name type="common">Kidney bean</name>
    <name type="synonym">French bean</name>
    <dbReference type="NCBI Taxonomy" id="3885"/>
    <lineage>
        <taxon>Eukaryota</taxon>
        <taxon>Viridiplantae</taxon>
        <taxon>Streptophyta</taxon>
        <taxon>Embryophyta</taxon>
        <taxon>Tracheophyta</taxon>
        <taxon>Spermatophyta</taxon>
        <taxon>Magnoliopsida</taxon>
        <taxon>eudicotyledons</taxon>
        <taxon>Gunneridae</taxon>
        <taxon>Pentapetalae</taxon>
        <taxon>rosids</taxon>
        <taxon>fabids</taxon>
        <taxon>Fabales</taxon>
        <taxon>Fabaceae</taxon>
        <taxon>Papilionoideae</taxon>
        <taxon>50 kb inversion clade</taxon>
        <taxon>NPAAA clade</taxon>
        <taxon>indigoferoid/millettioid clade</taxon>
        <taxon>Phaseoleae</taxon>
        <taxon>Phaseolus</taxon>
    </lineage>
</organism>
<sequence>MAVALEVKIVTTKGEEVCLKEKMKRSELILPLVALRWKGFKRAISLPIELNKDKVPYLNSRIIVINQAASQF</sequence>
<dbReference type="Gramene" id="ESW04838">
    <property type="protein sequence ID" value="ESW04838"/>
    <property type="gene ID" value="PHAVU_011G129300g"/>
</dbReference>
<reference evidence="2" key="1">
    <citation type="journal article" date="2014" name="Nat. Genet.">
        <title>A reference genome for common bean and genome-wide analysis of dual domestications.</title>
        <authorList>
            <person name="Schmutz J."/>
            <person name="McClean P.E."/>
            <person name="Mamidi S."/>
            <person name="Wu G.A."/>
            <person name="Cannon S.B."/>
            <person name="Grimwood J."/>
            <person name="Jenkins J."/>
            <person name="Shu S."/>
            <person name="Song Q."/>
            <person name="Chavarro C."/>
            <person name="Torres-Torres M."/>
            <person name="Geffroy V."/>
            <person name="Moghaddam S.M."/>
            <person name="Gao D."/>
            <person name="Abernathy B."/>
            <person name="Barry K."/>
            <person name="Blair M."/>
            <person name="Brick M.A."/>
            <person name="Chovatia M."/>
            <person name="Gepts P."/>
            <person name="Goodstein D.M."/>
            <person name="Gonzales M."/>
            <person name="Hellsten U."/>
            <person name="Hyten D.L."/>
            <person name="Jia G."/>
            <person name="Kelly J.D."/>
            <person name="Kudrna D."/>
            <person name="Lee R."/>
            <person name="Richard M.M."/>
            <person name="Miklas P.N."/>
            <person name="Osorno J.M."/>
            <person name="Rodrigues J."/>
            <person name="Thareau V."/>
            <person name="Urrea C.A."/>
            <person name="Wang M."/>
            <person name="Yu Y."/>
            <person name="Zhang M."/>
            <person name="Wing R.A."/>
            <person name="Cregan P.B."/>
            <person name="Rokhsar D.S."/>
            <person name="Jackson S.A."/>
        </authorList>
    </citation>
    <scope>NUCLEOTIDE SEQUENCE [LARGE SCALE GENOMIC DNA]</scope>
    <source>
        <strain evidence="2">cv. G19833</strain>
    </source>
</reference>
<proteinExistence type="predicted"/>
<dbReference type="EMBL" id="CM002298">
    <property type="protein sequence ID" value="ESW04838.1"/>
    <property type="molecule type" value="Genomic_DNA"/>
</dbReference>
<evidence type="ECO:0000313" key="1">
    <source>
        <dbReference type="EMBL" id="ESW04838.1"/>
    </source>
</evidence>
<accession>V7AJ02</accession>
<evidence type="ECO:0000313" key="2">
    <source>
        <dbReference type="Proteomes" id="UP000000226"/>
    </source>
</evidence>
<gene>
    <name evidence="1" type="ORF">PHAVU_011G129300g</name>
</gene>
<name>V7AJ02_PHAVU</name>
<dbReference type="AlphaFoldDB" id="V7AJ02"/>